<dbReference type="SUPFAM" id="SSF53474">
    <property type="entry name" value="alpha/beta-Hydrolases"/>
    <property type="match status" value="1"/>
</dbReference>
<gene>
    <name evidence="3" type="ORF">EDD58_10593</name>
</gene>
<dbReference type="Proteomes" id="UP000294937">
    <property type="component" value="Unassembled WGS sequence"/>
</dbReference>
<accession>A0A4R3L6P9</accession>
<protein>
    <submittedName>
        <fullName evidence="3">Pimeloyl-ACP methyl ester carboxylesterase</fullName>
    </submittedName>
</protein>
<organism evidence="3 4">
    <name type="scientific">Hazenella coriacea</name>
    <dbReference type="NCBI Taxonomy" id="1179467"/>
    <lineage>
        <taxon>Bacteria</taxon>
        <taxon>Bacillati</taxon>
        <taxon>Bacillota</taxon>
        <taxon>Bacilli</taxon>
        <taxon>Bacillales</taxon>
        <taxon>Thermoactinomycetaceae</taxon>
        <taxon>Hazenella</taxon>
    </lineage>
</organism>
<dbReference type="Gene3D" id="3.40.50.1820">
    <property type="entry name" value="alpha/beta hydrolase"/>
    <property type="match status" value="1"/>
</dbReference>
<sequence>MKRFTAKSLTWICLTILSITLVGCQTTDTASKQPETKASSPEQKVTLNEVNIDGKDPNVKLYLRNKFPTDKKEFNSNEIVLFLEPFSVPSAKAFDVPQFSWMEDYAQKGYDTWALDFQGFGQSTKPKELDQPPAENKPVITHKEALGDLEAAVEYIKSQRKVDKIQIVGWSWGAVVGAEYATKHPESVNKLVLYGFMHGFDLPSMASASESKEQKGQLNPKMPAYQIIDYDKGMHHWHMMMNGKDLALPGAWEEVRKVFNESDPTSQQREKQAIRRPLGPLTDLYYIWSSRPLYELSSITSPVLVIRGADDFFAEPHLDKKLTGTKQMKEVVIPEATHWVLYEKNRDRLLNEVDSFLKQP</sequence>
<keyword evidence="1" id="KW-0732">Signal</keyword>
<dbReference type="AlphaFoldDB" id="A0A4R3L6P9"/>
<evidence type="ECO:0000259" key="2">
    <source>
        <dbReference type="Pfam" id="PF00561"/>
    </source>
</evidence>
<name>A0A4R3L6P9_9BACL</name>
<dbReference type="InterPro" id="IPR050266">
    <property type="entry name" value="AB_hydrolase_sf"/>
</dbReference>
<reference evidence="3 4" key="1">
    <citation type="submission" date="2019-03" db="EMBL/GenBank/DDBJ databases">
        <title>Genomic Encyclopedia of Type Strains, Phase IV (KMG-IV): sequencing the most valuable type-strain genomes for metagenomic binning, comparative biology and taxonomic classification.</title>
        <authorList>
            <person name="Goeker M."/>
        </authorList>
    </citation>
    <scope>NUCLEOTIDE SEQUENCE [LARGE SCALE GENOMIC DNA]</scope>
    <source>
        <strain evidence="3 4">DSM 45707</strain>
    </source>
</reference>
<dbReference type="InterPro" id="IPR029058">
    <property type="entry name" value="AB_hydrolase_fold"/>
</dbReference>
<dbReference type="Pfam" id="PF00561">
    <property type="entry name" value="Abhydrolase_1"/>
    <property type="match status" value="1"/>
</dbReference>
<dbReference type="InterPro" id="IPR000073">
    <property type="entry name" value="AB_hydrolase_1"/>
</dbReference>
<keyword evidence="4" id="KW-1185">Reference proteome</keyword>
<evidence type="ECO:0000313" key="4">
    <source>
        <dbReference type="Proteomes" id="UP000294937"/>
    </source>
</evidence>
<comment type="caution">
    <text evidence="3">The sequence shown here is derived from an EMBL/GenBank/DDBJ whole genome shotgun (WGS) entry which is preliminary data.</text>
</comment>
<feature type="signal peptide" evidence="1">
    <location>
        <begin position="1"/>
        <end position="24"/>
    </location>
</feature>
<feature type="chain" id="PRO_5038555837" evidence="1">
    <location>
        <begin position="25"/>
        <end position="360"/>
    </location>
</feature>
<dbReference type="PANTHER" id="PTHR43798">
    <property type="entry name" value="MONOACYLGLYCEROL LIPASE"/>
    <property type="match status" value="1"/>
</dbReference>
<proteinExistence type="predicted"/>
<dbReference type="RefSeq" id="WP_243648707.1">
    <property type="nucleotide sequence ID" value="NZ_SMAG01000005.1"/>
</dbReference>
<dbReference type="EMBL" id="SMAG01000005">
    <property type="protein sequence ID" value="TCS93884.1"/>
    <property type="molecule type" value="Genomic_DNA"/>
</dbReference>
<evidence type="ECO:0000256" key="1">
    <source>
        <dbReference type="SAM" id="SignalP"/>
    </source>
</evidence>
<dbReference type="GO" id="GO:0016020">
    <property type="term" value="C:membrane"/>
    <property type="evidence" value="ECO:0007669"/>
    <property type="project" value="TreeGrafter"/>
</dbReference>
<dbReference type="PANTHER" id="PTHR43798:SF33">
    <property type="entry name" value="HYDROLASE, PUTATIVE (AFU_ORTHOLOGUE AFUA_2G14860)-RELATED"/>
    <property type="match status" value="1"/>
</dbReference>
<dbReference type="PROSITE" id="PS51257">
    <property type="entry name" value="PROKAR_LIPOPROTEIN"/>
    <property type="match status" value="1"/>
</dbReference>
<evidence type="ECO:0000313" key="3">
    <source>
        <dbReference type="EMBL" id="TCS93884.1"/>
    </source>
</evidence>
<feature type="domain" description="AB hydrolase-1" evidence="2">
    <location>
        <begin position="99"/>
        <end position="344"/>
    </location>
</feature>